<protein>
    <submittedName>
        <fullName evidence="1">Uncharacterized protein</fullName>
    </submittedName>
</protein>
<comment type="caution">
    <text evidence="1">The sequence shown here is derived from an EMBL/GenBank/DDBJ whole genome shotgun (WGS) entry which is preliminary data.</text>
</comment>
<sequence length="147" mass="17089">MMGIQLARVGQLYTDSKLYSLYNLHPYPVSQTFGKNTKASAYIQPRTDYLLTCMNRYWYALLTKNEIKQCTPVADFLLCPSIFPLYDSTIDPACEISLLNNQPHFNALTCDIKMSQAHQSYWKQLIHHSRWIYSLPETESIIITSQR</sequence>
<dbReference type="EMBL" id="JAHXZJ010002982">
    <property type="protein sequence ID" value="KAH0534915.1"/>
    <property type="molecule type" value="Genomic_DNA"/>
</dbReference>
<proteinExistence type="predicted"/>
<keyword evidence="2" id="KW-1185">Reference proteome</keyword>
<accession>A0AAV7HS68</accession>
<reference evidence="1 2" key="1">
    <citation type="journal article" date="2021" name="J. Hered.">
        <title>A chromosome-level genome assembly of the parasitoid wasp, Cotesia glomerata (Hymenoptera: Braconidae).</title>
        <authorList>
            <person name="Pinto B.J."/>
            <person name="Weis J.J."/>
            <person name="Gamble T."/>
            <person name="Ode P.J."/>
            <person name="Paul R."/>
            <person name="Zaspel J.M."/>
        </authorList>
    </citation>
    <scope>NUCLEOTIDE SEQUENCE [LARGE SCALE GENOMIC DNA]</scope>
    <source>
        <strain evidence="1">CgM1</strain>
    </source>
</reference>
<evidence type="ECO:0000313" key="2">
    <source>
        <dbReference type="Proteomes" id="UP000826195"/>
    </source>
</evidence>
<dbReference type="Proteomes" id="UP000826195">
    <property type="component" value="Unassembled WGS sequence"/>
</dbReference>
<dbReference type="AlphaFoldDB" id="A0AAV7HS68"/>
<name>A0AAV7HS68_COTGL</name>
<gene>
    <name evidence="1" type="ORF">KQX54_010101</name>
</gene>
<organism evidence="1 2">
    <name type="scientific">Cotesia glomerata</name>
    <name type="common">Lepidopteran parasitic wasp</name>
    <name type="synonym">Apanteles glomeratus</name>
    <dbReference type="NCBI Taxonomy" id="32391"/>
    <lineage>
        <taxon>Eukaryota</taxon>
        <taxon>Metazoa</taxon>
        <taxon>Ecdysozoa</taxon>
        <taxon>Arthropoda</taxon>
        <taxon>Hexapoda</taxon>
        <taxon>Insecta</taxon>
        <taxon>Pterygota</taxon>
        <taxon>Neoptera</taxon>
        <taxon>Endopterygota</taxon>
        <taxon>Hymenoptera</taxon>
        <taxon>Apocrita</taxon>
        <taxon>Ichneumonoidea</taxon>
        <taxon>Braconidae</taxon>
        <taxon>Microgastrinae</taxon>
        <taxon>Cotesia</taxon>
    </lineage>
</organism>
<dbReference type="Pfam" id="PF12259">
    <property type="entry name" value="Baculo_F"/>
    <property type="match status" value="1"/>
</dbReference>
<dbReference type="InterPro" id="IPR022048">
    <property type="entry name" value="Envelope_fusion-like"/>
</dbReference>
<evidence type="ECO:0000313" key="1">
    <source>
        <dbReference type="EMBL" id="KAH0534915.1"/>
    </source>
</evidence>